<feature type="domain" description="Nudix hydrolase" evidence="1">
    <location>
        <begin position="35"/>
        <end position="174"/>
    </location>
</feature>
<dbReference type="PROSITE" id="PS51462">
    <property type="entry name" value="NUDIX"/>
    <property type="match status" value="1"/>
</dbReference>
<dbReference type="Proteomes" id="UP000191672">
    <property type="component" value="Unassembled WGS sequence"/>
</dbReference>
<accession>A0A1V6PGR9</accession>
<evidence type="ECO:0000259" key="1">
    <source>
        <dbReference type="PROSITE" id="PS51462"/>
    </source>
</evidence>
<protein>
    <recommendedName>
        <fullName evidence="1">Nudix hydrolase domain-containing protein</fullName>
    </recommendedName>
</protein>
<dbReference type="PANTHER" id="PTHR43736:SF1">
    <property type="entry name" value="DIHYDRONEOPTERIN TRIPHOSPHATE DIPHOSPHATASE"/>
    <property type="match status" value="1"/>
</dbReference>
<dbReference type="PANTHER" id="PTHR43736">
    <property type="entry name" value="ADP-RIBOSE PYROPHOSPHATASE"/>
    <property type="match status" value="1"/>
</dbReference>
<evidence type="ECO:0000313" key="2">
    <source>
        <dbReference type="EMBL" id="OQD76250.1"/>
    </source>
</evidence>
<evidence type="ECO:0000313" key="3">
    <source>
        <dbReference type="Proteomes" id="UP000191672"/>
    </source>
</evidence>
<dbReference type="CDD" id="cd02883">
    <property type="entry name" value="NUDIX_Hydrolase"/>
    <property type="match status" value="1"/>
</dbReference>
<reference evidence="3" key="1">
    <citation type="journal article" date="2017" name="Nat. Microbiol.">
        <title>Global analysis of biosynthetic gene clusters reveals vast potential of secondary metabolite production in Penicillium species.</title>
        <authorList>
            <person name="Nielsen J.C."/>
            <person name="Grijseels S."/>
            <person name="Prigent S."/>
            <person name="Ji B."/>
            <person name="Dainat J."/>
            <person name="Nielsen K.F."/>
            <person name="Frisvad J.C."/>
            <person name="Workman M."/>
            <person name="Nielsen J."/>
        </authorList>
    </citation>
    <scope>NUCLEOTIDE SEQUENCE [LARGE SCALE GENOMIC DNA]</scope>
    <source>
        <strain evidence="3">IBT 31811</strain>
    </source>
</reference>
<dbReference type="EMBL" id="MDYN01000132">
    <property type="protein sequence ID" value="OQD76250.1"/>
    <property type="molecule type" value="Genomic_DNA"/>
</dbReference>
<keyword evidence="3" id="KW-1185">Reference proteome</keyword>
<dbReference type="InterPro" id="IPR000086">
    <property type="entry name" value="NUDIX_hydrolase_dom"/>
</dbReference>
<proteinExistence type="predicted"/>
<dbReference type="AlphaFoldDB" id="A0A1V6PGR9"/>
<name>A0A1V6PGR9_9EURO</name>
<dbReference type="Pfam" id="PF00293">
    <property type="entry name" value="NUDIX"/>
    <property type="match status" value="1"/>
</dbReference>
<comment type="caution">
    <text evidence="2">The sequence shown here is derived from an EMBL/GenBank/DDBJ whole genome shotgun (WGS) entry which is preliminary data.</text>
</comment>
<gene>
    <name evidence="2" type="ORF">PENANT_c132G08727</name>
</gene>
<sequence length="206" mass="23349">MALRLNDSTPELLMVKLQDVDVPISALQTMNPGVDRFTASFILVRDNPDNPSQPQVLLIQRGHDGSWGGSWEKPGGGHEFDKDNSIMQTALRETKEEVGLKISTEAIFPAAYRTAFLHKGLQMASYTFIAELGREASITLSDEHLRWGFFDEESLRLFGPYEKEKAQQDGGVMLERKKEILRHFFTNKEQLKIGDVIMQVHTKETN</sequence>
<dbReference type="InterPro" id="IPR015797">
    <property type="entry name" value="NUDIX_hydrolase-like_dom_sf"/>
</dbReference>
<dbReference type="SUPFAM" id="SSF55811">
    <property type="entry name" value="Nudix"/>
    <property type="match status" value="1"/>
</dbReference>
<organism evidence="2 3">
    <name type="scientific">Penicillium antarcticum</name>
    <dbReference type="NCBI Taxonomy" id="416450"/>
    <lineage>
        <taxon>Eukaryota</taxon>
        <taxon>Fungi</taxon>
        <taxon>Dikarya</taxon>
        <taxon>Ascomycota</taxon>
        <taxon>Pezizomycotina</taxon>
        <taxon>Eurotiomycetes</taxon>
        <taxon>Eurotiomycetidae</taxon>
        <taxon>Eurotiales</taxon>
        <taxon>Aspergillaceae</taxon>
        <taxon>Penicillium</taxon>
    </lineage>
</organism>
<dbReference type="Gene3D" id="3.90.79.10">
    <property type="entry name" value="Nucleoside Triphosphate Pyrophosphohydrolase"/>
    <property type="match status" value="1"/>
</dbReference>